<proteinExistence type="predicted"/>
<feature type="domain" description="Glycosyl transferase family 1" evidence="1">
    <location>
        <begin position="158"/>
        <end position="316"/>
    </location>
</feature>
<evidence type="ECO:0000259" key="1">
    <source>
        <dbReference type="Pfam" id="PF00534"/>
    </source>
</evidence>
<name>A0A1G2UQU9_9BACT</name>
<sequence>MTKLLIITQKVDTEDPILGFFHNWILELSKKFEKISVICLEKGSFDLPINVKVFSLGKESDGSKMKYLKNFMNLILGLNREYDSVFVHMNQEYVLLGGIFWKIIGKKVFMWRNHSYGNLFTRISVLLSNKVFCTSKFAFIAKYKKTILMPVGIDIDKFKNSKVHKVKNSILFLGRMSPIKKPDLLIEALLILDKKSVSFQADFYGDPLPKDQNYYNSLKANVKELMLENKINFYNGVPNYETPKIYNEHSIFVNLTPSGSFDKTILEAAACGCLLVITNKSLSGEIDERMIIKNDTPDNVAESINFWININDEERKETLDKLQKYVLENHSLNALIEKLYKEIIQ</sequence>
<accession>A0A1G2UQU9</accession>
<evidence type="ECO:0000313" key="3">
    <source>
        <dbReference type="Proteomes" id="UP000177276"/>
    </source>
</evidence>
<gene>
    <name evidence="2" type="ORF">A3G46_01440</name>
</gene>
<dbReference type="CDD" id="cd03801">
    <property type="entry name" value="GT4_PimA-like"/>
    <property type="match status" value="1"/>
</dbReference>
<dbReference type="InterPro" id="IPR001296">
    <property type="entry name" value="Glyco_trans_1"/>
</dbReference>
<organism evidence="2 3">
    <name type="scientific">Candidatus Zambryskibacteria bacterium RIFCSPLOWO2_12_FULL_39_16</name>
    <dbReference type="NCBI Taxonomy" id="1802775"/>
    <lineage>
        <taxon>Bacteria</taxon>
        <taxon>Candidatus Zambryskiibacteriota</taxon>
    </lineage>
</organism>
<dbReference type="SUPFAM" id="SSF53756">
    <property type="entry name" value="UDP-Glycosyltransferase/glycogen phosphorylase"/>
    <property type="match status" value="1"/>
</dbReference>
<dbReference type="Proteomes" id="UP000177276">
    <property type="component" value="Unassembled WGS sequence"/>
</dbReference>
<evidence type="ECO:0000313" key="2">
    <source>
        <dbReference type="EMBL" id="OHB11758.1"/>
    </source>
</evidence>
<dbReference type="Gene3D" id="3.40.50.2000">
    <property type="entry name" value="Glycogen Phosphorylase B"/>
    <property type="match status" value="1"/>
</dbReference>
<dbReference type="GO" id="GO:0016757">
    <property type="term" value="F:glycosyltransferase activity"/>
    <property type="evidence" value="ECO:0007669"/>
    <property type="project" value="InterPro"/>
</dbReference>
<dbReference type="PANTHER" id="PTHR12526">
    <property type="entry name" value="GLYCOSYLTRANSFERASE"/>
    <property type="match status" value="1"/>
</dbReference>
<dbReference type="EMBL" id="MHWS01000022">
    <property type="protein sequence ID" value="OHB11758.1"/>
    <property type="molecule type" value="Genomic_DNA"/>
</dbReference>
<dbReference type="Pfam" id="PF00534">
    <property type="entry name" value="Glycos_transf_1"/>
    <property type="match status" value="1"/>
</dbReference>
<comment type="caution">
    <text evidence="2">The sequence shown here is derived from an EMBL/GenBank/DDBJ whole genome shotgun (WGS) entry which is preliminary data.</text>
</comment>
<dbReference type="AlphaFoldDB" id="A0A1G2UQU9"/>
<protein>
    <recommendedName>
        <fullName evidence="1">Glycosyl transferase family 1 domain-containing protein</fullName>
    </recommendedName>
</protein>
<reference evidence="2 3" key="1">
    <citation type="journal article" date="2016" name="Nat. Commun.">
        <title>Thousands of microbial genomes shed light on interconnected biogeochemical processes in an aquifer system.</title>
        <authorList>
            <person name="Anantharaman K."/>
            <person name="Brown C.T."/>
            <person name="Hug L.A."/>
            <person name="Sharon I."/>
            <person name="Castelle C.J."/>
            <person name="Probst A.J."/>
            <person name="Thomas B.C."/>
            <person name="Singh A."/>
            <person name="Wilkins M.J."/>
            <person name="Karaoz U."/>
            <person name="Brodie E.L."/>
            <person name="Williams K.H."/>
            <person name="Hubbard S.S."/>
            <person name="Banfield J.F."/>
        </authorList>
    </citation>
    <scope>NUCLEOTIDE SEQUENCE [LARGE SCALE GENOMIC DNA]</scope>
</reference>